<comment type="caution">
    <text evidence="8">The sequence shown here is derived from an EMBL/GenBank/DDBJ whole genome shotgun (WGS) entry which is preliminary data.</text>
</comment>
<organism evidence="8 9">
    <name type="scientific">Aphis craccivora</name>
    <name type="common">Cowpea aphid</name>
    <dbReference type="NCBI Taxonomy" id="307492"/>
    <lineage>
        <taxon>Eukaryota</taxon>
        <taxon>Metazoa</taxon>
        <taxon>Ecdysozoa</taxon>
        <taxon>Arthropoda</taxon>
        <taxon>Hexapoda</taxon>
        <taxon>Insecta</taxon>
        <taxon>Pterygota</taxon>
        <taxon>Neoptera</taxon>
        <taxon>Paraneoptera</taxon>
        <taxon>Hemiptera</taxon>
        <taxon>Sternorrhyncha</taxon>
        <taxon>Aphidomorpha</taxon>
        <taxon>Aphidoidea</taxon>
        <taxon>Aphididae</taxon>
        <taxon>Aphidini</taxon>
        <taxon>Aphis</taxon>
        <taxon>Aphis</taxon>
    </lineage>
</organism>
<protein>
    <submittedName>
        <fullName evidence="8">Facilitated trehalose transporter Tret1-like</fullName>
    </submittedName>
</protein>
<evidence type="ECO:0000256" key="1">
    <source>
        <dbReference type="ARBA" id="ARBA00004141"/>
    </source>
</evidence>
<evidence type="ECO:0000313" key="9">
    <source>
        <dbReference type="Proteomes" id="UP000478052"/>
    </source>
</evidence>
<dbReference type="SUPFAM" id="SSF103473">
    <property type="entry name" value="MFS general substrate transporter"/>
    <property type="match status" value="2"/>
</dbReference>
<dbReference type="GO" id="GO:0022857">
    <property type="term" value="F:transmembrane transporter activity"/>
    <property type="evidence" value="ECO:0007669"/>
    <property type="project" value="InterPro"/>
</dbReference>
<dbReference type="InterPro" id="IPR003663">
    <property type="entry name" value="Sugar/inositol_transpt"/>
</dbReference>
<feature type="transmembrane region" description="Helical" evidence="6">
    <location>
        <begin position="58"/>
        <end position="77"/>
    </location>
</feature>
<feature type="transmembrane region" description="Helical" evidence="6">
    <location>
        <begin position="361"/>
        <end position="384"/>
    </location>
</feature>
<gene>
    <name evidence="8" type="ORF">FWK35_00012647</name>
</gene>
<dbReference type="PROSITE" id="PS00217">
    <property type="entry name" value="SUGAR_TRANSPORT_2"/>
    <property type="match status" value="1"/>
</dbReference>
<evidence type="ECO:0000256" key="2">
    <source>
        <dbReference type="ARBA" id="ARBA00022692"/>
    </source>
</evidence>
<dbReference type="Pfam" id="PF00083">
    <property type="entry name" value="Sugar_tr"/>
    <property type="match status" value="2"/>
</dbReference>
<feature type="transmembrane region" description="Helical" evidence="6">
    <location>
        <begin position="29"/>
        <end position="51"/>
    </location>
</feature>
<feature type="transmembrane region" description="Helical" evidence="6">
    <location>
        <begin position="118"/>
        <end position="136"/>
    </location>
</feature>
<dbReference type="PANTHER" id="PTHR48021">
    <property type="match status" value="1"/>
</dbReference>
<evidence type="ECO:0000256" key="4">
    <source>
        <dbReference type="ARBA" id="ARBA00023136"/>
    </source>
</evidence>
<dbReference type="PRINTS" id="PR00171">
    <property type="entry name" value="SUGRTRNSPORT"/>
</dbReference>
<reference evidence="8 9" key="1">
    <citation type="submission" date="2019-08" db="EMBL/GenBank/DDBJ databases">
        <title>Whole genome of Aphis craccivora.</title>
        <authorList>
            <person name="Voronova N.V."/>
            <person name="Shulinski R.S."/>
            <person name="Bandarenka Y.V."/>
            <person name="Zhorov D.G."/>
            <person name="Warner D."/>
        </authorList>
    </citation>
    <scope>NUCLEOTIDE SEQUENCE [LARGE SCALE GENOMIC DNA]</scope>
    <source>
        <strain evidence="8">180601</strain>
        <tissue evidence="8">Whole Body</tissue>
    </source>
</reference>
<dbReference type="Gene3D" id="1.20.1250.20">
    <property type="entry name" value="MFS general substrate transporter like domains"/>
    <property type="match status" value="2"/>
</dbReference>
<evidence type="ECO:0000256" key="5">
    <source>
        <dbReference type="SAM" id="MobiDB-lite"/>
    </source>
</evidence>
<dbReference type="OrthoDB" id="4142200at2759"/>
<feature type="transmembrane region" description="Helical" evidence="6">
    <location>
        <begin position="431"/>
        <end position="451"/>
    </location>
</feature>
<feature type="transmembrane region" description="Helical" evidence="6">
    <location>
        <begin position="463"/>
        <end position="482"/>
    </location>
</feature>
<comment type="subcellular location">
    <subcellularLocation>
        <location evidence="1">Membrane</location>
        <topology evidence="1">Multi-pass membrane protein</topology>
    </subcellularLocation>
</comment>
<dbReference type="AlphaFoldDB" id="A0A6G0ZIH7"/>
<dbReference type="InterPro" id="IPR005829">
    <property type="entry name" value="Sugar_transporter_CS"/>
</dbReference>
<keyword evidence="3 6" id="KW-1133">Transmembrane helix</keyword>
<dbReference type="GO" id="GO:0016020">
    <property type="term" value="C:membrane"/>
    <property type="evidence" value="ECO:0007669"/>
    <property type="project" value="UniProtKB-SubCell"/>
</dbReference>
<evidence type="ECO:0000256" key="3">
    <source>
        <dbReference type="ARBA" id="ARBA00022989"/>
    </source>
</evidence>
<dbReference type="InterPro" id="IPR020846">
    <property type="entry name" value="MFS_dom"/>
</dbReference>
<sequence length="499" mass="55557">MVVGSWVGWSAPATYLMKTNQTNLDVTDYGMMIAMYDLGNMVSPIPCGYLLEHIGRRWTIRIIGPMNMIAWIAIIVWPSKMNVLYMARIFAGLAKGMTMSSIPMYVGEIAEVKLRGAVLSLFPIMLCVGMLGIQTIGQMLSYIQLNILGLGFSATFTVLFFFMPESPYYLMQKNKRDRAEKSLKTIRAKYDVTDEMELIEETITKQMQSKTTYRELFRNKANRRAFIITAGASMFQRLSGISPFEKKNALTSNAASISEQDGHAPGDYIIELYISDRTASSNRSASPNHPKSRMTPESNPSSSNRQQSKICPQFIHFTSITLPSTNYWMKPLAAVVLFTVSKYIGTLSHMVLVDWMGRKPLMLVSHATMAALTAAYGISLYALANGPGDHPLAWCPVVVLWLYGLAYSVGAGSLTYTLIGEMFAANVKTKAAPLCVMFLAGSSFLLDGTYTKISETFGVYINYYMYAVFNLFWAVVAGFVMIETKGKTFLEIEQMLATT</sequence>
<proteinExistence type="predicted"/>
<feature type="transmembrane region" description="Helical" evidence="6">
    <location>
        <begin position="142"/>
        <end position="163"/>
    </location>
</feature>
<dbReference type="PROSITE" id="PS50850">
    <property type="entry name" value="MFS"/>
    <property type="match status" value="1"/>
</dbReference>
<name>A0A6G0ZIH7_APHCR</name>
<feature type="region of interest" description="Disordered" evidence="5">
    <location>
        <begin position="279"/>
        <end position="307"/>
    </location>
</feature>
<dbReference type="Proteomes" id="UP000478052">
    <property type="component" value="Unassembled WGS sequence"/>
</dbReference>
<dbReference type="PANTHER" id="PTHR48021:SF1">
    <property type="entry name" value="GH07001P-RELATED"/>
    <property type="match status" value="1"/>
</dbReference>
<keyword evidence="9" id="KW-1185">Reference proteome</keyword>
<accession>A0A6G0ZIH7</accession>
<dbReference type="InterPro" id="IPR050549">
    <property type="entry name" value="MFS_Trehalose_Transporter"/>
</dbReference>
<feature type="domain" description="Major facilitator superfamily (MFS) profile" evidence="7">
    <location>
        <begin position="1"/>
        <end position="485"/>
    </location>
</feature>
<evidence type="ECO:0000259" key="7">
    <source>
        <dbReference type="PROSITE" id="PS50850"/>
    </source>
</evidence>
<evidence type="ECO:0000256" key="6">
    <source>
        <dbReference type="SAM" id="Phobius"/>
    </source>
</evidence>
<evidence type="ECO:0000313" key="8">
    <source>
        <dbReference type="EMBL" id="KAF0771027.1"/>
    </source>
</evidence>
<feature type="transmembrane region" description="Helical" evidence="6">
    <location>
        <begin position="396"/>
        <end position="419"/>
    </location>
</feature>
<dbReference type="InterPro" id="IPR036259">
    <property type="entry name" value="MFS_trans_sf"/>
</dbReference>
<keyword evidence="2 6" id="KW-0812">Transmembrane</keyword>
<dbReference type="InterPro" id="IPR005828">
    <property type="entry name" value="MFS_sugar_transport-like"/>
</dbReference>
<keyword evidence="4 6" id="KW-0472">Membrane</keyword>
<feature type="transmembrane region" description="Helical" evidence="6">
    <location>
        <begin position="83"/>
        <end position="106"/>
    </location>
</feature>
<dbReference type="EMBL" id="VUJU01000349">
    <property type="protein sequence ID" value="KAF0771027.1"/>
    <property type="molecule type" value="Genomic_DNA"/>
</dbReference>